<dbReference type="AlphaFoldDB" id="A0A2G9ZG02"/>
<evidence type="ECO:0000256" key="12">
    <source>
        <dbReference type="ARBA" id="ARBA00030295"/>
    </source>
</evidence>
<reference evidence="14 15" key="1">
    <citation type="submission" date="2017-09" db="EMBL/GenBank/DDBJ databases">
        <title>Depth-based differentiation of microbial function through sediment-hosted aquifers and enrichment of novel symbionts in the deep terrestrial subsurface.</title>
        <authorList>
            <person name="Probst A.J."/>
            <person name="Ladd B."/>
            <person name="Jarett J.K."/>
            <person name="Geller-Mcgrath D.E."/>
            <person name="Sieber C.M."/>
            <person name="Emerson J.B."/>
            <person name="Anantharaman K."/>
            <person name="Thomas B.C."/>
            <person name="Malmstrom R."/>
            <person name="Stieglmeier M."/>
            <person name="Klingl A."/>
            <person name="Woyke T."/>
            <person name="Ryan C.M."/>
            <person name="Banfield J.F."/>
        </authorList>
    </citation>
    <scope>NUCLEOTIDE SEQUENCE [LARGE SCALE GENOMIC DNA]</scope>
    <source>
        <strain evidence="14">CG23_combo_of_CG06-09_8_20_14_all_37_87_8</strain>
    </source>
</reference>
<gene>
    <name evidence="14" type="ORF">COX24_00010</name>
</gene>
<evidence type="ECO:0000256" key="3">
    <source>
        <dbReference type="ARBA" id="ARBA00007941"/>
    </source>
</evidence>
<dbReference type="PANTHER" id="PTHR35113:SF1">
    <property type="entry name" value="FERREDOXIN-THIOREDOXIN REDUCTASE CATALYTIC CHAIN, CHLOROPLASTIC"/>
    <property type="match status" value="1"/>
</dbReference>
<keyword evidence="8" id="KW-0408">Iron</keyword>
<keyword evidence="7" id="KW-0560">Oxidoreductase</keyword>
<comment type="function">
    <text evidence="2">Catalytic subunit of the ferredoxin-thioredoxin reductase (FTR), which catalyzes the two-electron reduction of thioredoxins by the electrons provided by reduced ferredoxin.</text>
</comment>
<evidence type="ECO:0000256" key="1">
    <source>
        <dbReference type="ARBA" id="ARBA00001966"/>
    </source>
</evidence>
<comment type="cofactor">
    <cofactor evidence="1">
        <name>[4Fe-4S] cluster</name>
        <dbReference type="ChEBI" id="CHEBI:49883"/>
    </cofactor>
</comment>
<evidence type="ECO:0000313" key="14">
    <source>
        <dbReference type="EMBL" id="PIP32103.1"/>
    </source>
</evidence>
<sequence length="87" mass="10378">MENIEKIIGDYKEYAEKSGFRLNPDREVVERVIKGLLENEKKYGQRYCPCRRVSGNPAEDKLKICPCVWHRQELERDGHCYCRLFVK</sequence>
<evidence type="ECO:0000256" key="9">
    <source>
        <dbReference type="ARBA" id="ARBA00023014"/>
    </source>
</evidence>
<evidence type="ECO:0000256" key="7">
    <source>
        <dbReference type="ARBA" id="ARBA00023002"/>
    </source>
</evidence>
<evidence type="ECO:0000256" key="2">
    <source>
        <dbReference type="ARBA" id="ARBA00003945"/>
    </source>
</evidence>
<evidence type="ECO:0000256" key="6">
    <source>
        <dbReference type="ARBA" id="ARBA00022723"/>
    </source>
</evidence>
<keyword evidence="5" id="KW-0004">4Fe-4S</keyword>
<keyword evidence="6" id="KW-0479">Metal-binding</keyword>
<evidence type="ECO:0000256" key="13">
    <source>
        <dbReference type="ARBA" id="ARBA00048150"/>
    </source>
</evidence>
<name>A0A2G9ZG02_9BACT</name>
<evidence type="ECO:0000256" key="5">
    <source>
        <dbReference type="ARBA" id="ARBA00022485"/>
    </source>
</evidence>
<organism evidence="14 15">
    <name type="scientific">bacterium (Candidatus Gribaldobacteria) CG23_combo_of_CG06-09_8_20_14_all_37_87_8</name>
    <dbReference type="NCBI Taxonomy" id="2014278"/>
    <lineage>
        <taxon>Bacteria</taxon>
        <taxon>Candidatus Gribaldobacteria</taxon>
    </lineage>
</organism>
<keyword evidence="9" id="KW-0411">Iron-sulfur</keyword>
<dbReference type="SUPFAM" id="SSF57662">
    <property type="entry name" value="Ferredoxin thioredoxin reductase (FTR), catalytic beta chain"/>
    <property type="match status" value="1"/>
</dbReference>
<dbReference type="GO" id="GO:0016730">
    <property type="term" value="F:oxidoreductase activity, acting on iron-sulfur proteins as donors"/>
    <property type="evidence" value="ECO:0007669"/>
    <property type="project" value="InterPro"/>
</dbReference>
<evidence type="ECO:0000313" key="15">
    <source>
        <dbReference type="Proteomes" id="UP000230447"/>
    </source>
</evidence>
<dbReference type="Gene3D" id="3.90.460.10">
    <property type="entry name" value="Ferredoxin thioredoxin reductase catalytic beta subunit"/>
    <property type="match status" value="1"/>
</dbReference>
<dbReference type="InterPro" id="IPR036644">
    <property type="entry name" value="FTR_bsu_sf"/>
</dbReference>
<dbReference type="PANTHER" id="PTHR35113">
    <property type="entry name" value="FERREDOXIN-THIOREDOXIN REDUCTASE CATALYTIC CHAIN, CHLOROPLASTIC"/>
    <property type="match status" value="1"/>
</dbReference>
<evidence type="ECO:0000256" key="10">
    <source>
        <dbReference type="ARBA" id="ARBA00023157"/>
    </source>
</evidence>
<dbReference type="Pfam" id="PF02943">
    <property type="entry name" value="FeThRed_B"/>
    <property type="match status" value="1"/>
</dbReference>
<dbReference type="Proteomes" id="UP000230447">
    <property type="component" value="Unassembled WGS sequence"/>
</dbReference>
<proteinExistence type="inferred from homology"/>
<evidence type="ECO:0000256" key="4">
    <source>
        <dbReference type="ARBA" id="ARBA00012358"/>
    </source>
</evidence>
<evidence type="ECO:0000256" key="8">
    <source>
        <dbReference type="ARBA" id="ARBA00023004"/>
    </source>
</evidence>
<accession>A0A2G9ZG02</accession>
<evidence type="ECO:0000256" key="11">
    <source>
        <dbReference type="ARBA" id="ARBA00026011"/>
    </source>
</evidence>
<keyword evidence="10" id="KW-1015">Disulfide bond</keyword>
<dbReference type="InterPro" id="IPR004209">
    <property type="entry name" value="FTR_bsu"/>
</dbReference>
<comment type="subunit">
    <text evidence="11">Heterodimer of subunit A (variable subunit) and subunit B (catalytic subunit). Heterodimeric FTR forms a complex with ferredoxin and thioredoxin.</text>
</comment>
<comment type="caution">
    <text evidence="14">The sequence shown here is derived from an EMBL/GenBank/DDBJ whole genome shotgun (WGS) entry which is preliminary data.</text>
</comment>
<comment type="catalytic activity">
    <reaction evidence="13">
        <text>[thioredoxin]-disulfide + 2 reduced [2Fe-2S]-[ferredoxin] + 2 H(+) = [thioredoxin]-dithiol + 2 oxidized [2Fe-2S]-[ferredoxin]</text>
        <dbReference type="Rhea" id="RHEA:42336"/>
        <dbReference type="Rhea" id="RHEA-COMP:10000"/>
        <dbReference type="Rhea" id="RHEA-COMP:10001"/>
        <dbReference type="Rhea" id="RHEA-COMP:10698"/>
        <dbReference type="Rhea" id="RHEA-COMP:10700"/>
        <dbReference type="ChEBI" id="CHEBI:15378"/>
        <dbReference type="ChEBI" id="CHEBI:29950"/>
        <dbReference type="ChEBI" id="CHEBI:33737"/>
        <dbReference type="ChEBI" id="CHEBI:33738"/>
        <dbReference type="ChEBI" id="CHEBI:50058"/>
        <dbReference type="EC" id="1.8.7.2"/>
    </reaction>
</comment>
<dbReference type="GO" id="GO:0046872">
    <property type="term" value="F:metal ion binding"/>
    <property type="evidence" value="ECO:0007669"/>
    <property type="project" value="UniProtKB-KW"/>
</dbReference>
<dbReference type="GO" id="GO:0051539">
    <property type="term" value="F:4 iron, 4 sulfur cluster binding"/>
    <property type="evidence" value="ECO:0007669"/>
    <property type="project" value="UniProtKB-KW"/>
</dbReference>
<dbReference type="EMBL" id="PCSB01000001">
    <property type="protein sequence ID" value="PIP32103.1"/>
    <property type="molecule type" value="Genomic_DNA"/>
</dbReference>
<protein>
    <recommendedName>
        <fullName evidence="4">ferredoxin:thioredoxin reductase</fullName>
        <ecNumber evidence="4">1.8.7.2</ecNumber>
    </recommendedName>
    <alternativeName>
        <fullName evidence="12">Ferredoxin-thioredoxin reductase subunit B</fullName>
    </alternativeName>
</protein>
<dbReference type="EC" id="1.8.7.2" evidence="4"/>
<comment type="similarity">
    <text evidence="3">Belongs to the ferredoxin thioredoxin reductase beta subunit family.</text>
</comment>